<dbReference type="EMBL" id="JARIHO010000008">
    <property type="protein sequence ID" value="KAJ7356791.1"/>
    <property type="molecule type" value="Genomic_DNA"/>
</dbReference>
<dbReference type="AlphaFoldDB" id="A0AAD7EYD2"/>
<organism evidence="1 2">
    <name type="scientific">Mycena albidolilacea</name>
    <dbReference type="NCBI Taxonomy" id="1033008"/>
    <lineage>
        <taxon>Eukaryota</taxon>
        <taxon>Fungi</taxon>
        <taxon>Dikarya</taxon>
        <taxon>Basidiomycota</taxon>
        <taxon>Agaricomycotina</taxon>
        <taxon>Agaricomycetes</taxon>
        <taxon>Agaricomycetidae</taxon>
        <taxon>Agaricales</taxon>
        <taxon>Marasmiineae</taxon>
        <taxon>Mycenaceae</taxon>
        <taxon>Mycena</taxon>
    </lineage>
</organism>
<proteinExistence type="predicted"/>
<keyword evidence="2" id="KW-1185">Reference proteome</keyword>
<reference evidence="1" key="1">
    <citation type="submission" date="2023-03" db="EMBL/GenBank/DDBJ databases">
        <title>Massive genome expansion in bonnet fungi (Mycena s.s.) driven by repeated elements and novel gene families across ecological guilds.</title>
        <authorList>
            <consortium name="Lawrence Berkeley National Laboratory"/>
            <person name="Harder C.B."/>
            <person name="Miyauchi S."/>
            <person name="Viragh M."/>
            <person name="Kuo A."/>
            <person name="Thoen E."/>
            <person name="Andreopoulos B."/>
            <person name="Lu D."/>
            <person name="Skrede I."/>
            <person name="Drula E."/>
            <person name="Henrissat B."/>
            <person name="Morin E."/>
            <person name="Kohler A."/>
            <person name="Barry K."/>
            <person name="LaButti K."/>
            <person name="Morin E."/>
            <person name="Salamov A."/>
            <person name="Lipzen A."/>
            <person name="Mereny Z."/>
            <person name="Hegedus B."/>
            <person name="Baldrian P."/>
            <person name="Stursova M."/>
            <person name="Weitz H."/>
            <person name="Taylor A."/>
            <person name="Grigoriev I.V."/>
            <person name="Nagy L.G."/>
            <person name="Martin F."/>
            <person name="Kauserud H."/>
        </authorList>
    </citation>
    <scope>NUCLEOTIDE SEQUENCE</scope>
    <source>
        <strain evidence="1">CBHHK002</strain>
    </source>
</reference>
<dbReference type="Proteomes" id="UP001218218">
    <property type="component" value="Unassembled WGS sequence"/>
</dbReference>
<accession>A0AAD7EYD2</accession>
<evidence type="ECO:0000313" key="1">
    <source>
        <dbReference type="EMBL" id="KAJ7356791.1"/>
    </source>
</evidence>
<sequence length="235" mass="24700">MALARHIHPVALAGLTRRISWVGWAVPDPPAHHSMAAAHTMEEQGGSCIRGYASISHRKVEATAWVLLEVRGLPEQVTDVNDNATAGGAWQARQVRREGHGCGLHTGWMSSTGTVVAVAVSLPGWRCAARSSKDGDTVSASTSRHGIRAVRSASTCAAARLAGSGQRDGWIELRRDGGLARGGVLANGVLDMRGYAWRGAGGDQNSPEWGCYIVDSNKQHSLCLGFGLAASGLDS</sequence>
<name>A0AAD7EYD2_9AGAR</name>
<comment type="caution">
    <text evidence="1">The sequence shown here is derived from an EMBL/GenBank/DDBJ whole genome shotgun (WGS) entry which is preliminary data.</text>
</comment>
<protein>
    <submittedName>
        <fullName evidence="1">Uncharacterized protein</fullName>
    </submittedName>
</protein>
<gene>
    <name evidence="1" type="ORF">DFH08DRAFT_802775</name>
</gene>
<evidence type="ECO:0000313" key="2">
    <source>
        <dbReference type="Proteomes" id="UP001218218"/>
    </source>
</evidence>